<name>A0A2R6W6S2_MARPO</name>
<dbReference type="EMBL" id="KZ772811">
    <property type="protein sequence ID" value="PTQ29549.1"/>
    <property type="molecule type" value="Genomic_DNA"/>
</dbReference>
<protein>
    <submittedName>
        <fullName evidence="1">Uncharacterized protein</fullName>
    </submittedName>
</protein>
<dbReference type="AlphaFoldDB" id="A0A2R6W6S2"/>
<keyword evidence="2" id="KW-1185">Reference proteome</keyword>
<evidence type="ECO:0000313" key="1">
    <source>
        <dbReference type="EMBL" id="PTQ29549.1"/>
    </source>
</evidence>
<gene>
    <name evidence="1" type="ORF">MARPO_0139s0020</name>
</gene>
<dbReference type="Proteomes" id="UP000244005">
    <property type="component" value="Unassembled WGS sequence"/>
</dbReference>
<evidence type="ECO:0000313" key="2">
    <source>
        <dbReference type="Proteomes" id="UP000244005"/>
    </source>
</evidence>
<accession>A0A2R6W6S2</accession>
<proteinExistence type="predicted"/>
<organism evidence="1 2">
    <name type="scientific">Marchantia polymorpha</name>
    <name type="common">Common liverwort</name>
    <name type="synonym">Marchantia aquatica</name>
    <dbReference type="NCBI Taxonomy" id="3197"/>
    <lineage>
        <taxon>Eukaryota</taxon>
        <taxon>Viridiplantae</taxon>
        <taxon>Streptophyta</taxon>
        <taxon>Embryophyta</taxon>
        <taxon>Marchantiophyta</taxon>
        <taxon>Marchantiopsida</taxon>
        <taxon>Marchantiidae</taxon>
        <taxon>Marchantiales</taxon>
        <taxon>Marchantiaceae</taxon>
        <taxon>Marchantia</taxon>
    </lineage>
</organism>
<sequence>MLIVVNSPFHKGDTAILRQLVGGDRISGKLKHANVRHEFSFSRWVLLISGGLARRMIVFPAHNAVHLKKFLIKEGHGLFMGPLAEEKKKLCRENLNHISACLMKTPPAFSSSKPSQEFYHAHDPIS</sequence>
<reference evidence="2" key="1">
    <citation type="journal article" date="2017" name="Cell">
        <title>Insights into land plant evolution garnered from the Marchantia polymorpha genome.</title>
        <authorList>
            <person name="Bowman J.L."/>
            <person name="Kohchi T."/>
            <person name="Yamato K.T."/>
            <person name="Jenkins J."/>
            <person name="Shu S."/>
            <person name="Ishizaki K."/>
            <person name="Yamaoka S."/>
            <person name="Nishihama R."/>
            <person name="Nakamura Y."/>
            <person name="Berger F."/>
            <person name="Adam C."/>
            <person name="Aki S.S."/>
            <person name="Althoff F."/>
            <person name="Araki T."/>
            <person name="Arteaga-Vazquez M.A."/>
            <person name="Balasubrmanian S."/>
            <person name="Barry K."/>
            <person name="Bauer D."/>
            <person name="Boehm C.R."/>
            <person name="Briginshaw L."/>
            <person name="Caballero-Perez J."/>
            <person name="Catarino B."/>
            <person name="Chen F."/>
            <person name="Chiyoda S."/>
            <person name="Chovatia M."/>
            <person name="Davies K.M."/>
            <person name="Delmans M."/>
            <person name="Demura T."/>
            <person name="Dierschke T."/>
            <person name="Dolan L."/>
            <person name="Dorantes-Acosta A.E."/>
            <person name="Eklund D.M."/>
            <person name="Florent S.N."/>
            <person name="Flores-Sandoval E."/>
            <person name="Fujiyama A."/>
            <person name="Fukuzawa H."/>
            <person name="Galik B."/>
            <person name="Grimanelli D."/>
            <person name="Grimwood J."/>
            <person name="Grossniklaus U."/>
            <person name="Hamada T."/>
            <person name="Haseloff J."/>
            <person name="Hetherington A.J."/>
            <person name="Higo A."/>
            <person name="Hirakawa Y."/>
            <person name="Hundley H.N."/>
            <person name="Ikeda Y."/>
            <person name="Inoue K."/>
            <person name="Inoue S.I."/>
            <person name="Ishida S."/>
            <person name="Jia Q."/>
            <person name="Kakita M."/>
            <person name="Kanazawa T."/>
            <person name="Kawai Y."/>
            <person name="Kawashima T."/>
            <person name="Kennedy M."/>
            <person name="Kinose K."/>
            <person name="Kinoshita T."/>
            <person name="Kohara Y."/>
            <person name="Koide E."/>
            <person name="Komatsu K."/>
            <person name="Kopischke S."/>
            <person name="Kubo M."/>
            <person name="Kyozuka J."/>
            <person name="Lagercrantz U."/>
            <person name="Lin S.S."/>
            <person name="Lindquist E."/>
            <person name="Lipzen A.M."/>
            <person name="Lu C.W."/>
            <person name="De Luna E."/>
            <person name="Martienssen R.A."/>
            <person name="Minamino N."/>
            <person name="Mizutani M."/>
            <person name="Mizutani M."/>
            <person name="Mochizuki N."/>
            <person name="Monte I."/>
            <person name="Mosher R."/>
            <person name="Nagasaki H."/>
            <person name="Nakagami H."/>
            <person name="Naramoto S."/>
            <person name="Nishitani K."/>
            <person name="Ohtani M."/>
            <person name="Okamoto T."/>
            <person name="Okumura M."/>
            <person name="Phillips J."/>
            <person name="Pollak B."/>
            <person name="Reinders A."/>
            <person name="Rovekamp M."/>
            <person name="Sano R."/>
            <person name="Sawa S."/>
            <person name="Schmid M.W."/>
            <person name="Shirakawa M."/>
            <person name="Solano R."/>
            <person name="Spunde A."/>
            <person name="Suetsugu N."/>
            <person name="Sugano S."/>
            <person name="Sugiyama A."/>
            <person name="Sun R."/>
            <person name="Suzuki Y."/>
            <person name="Takenaka M."/>
            <person name="Takezawa D."/>
            <person name="Tomogane H."/>
            <person name="Tsuzuki M."/>
            <person name="Ueda T."/>
            <person name="Umeda M."/>
            <person name="Ward J.M."/>
            <person name="Watanabe Y."/>
            <person name="Yazaki K."/>
            <person name="Yokoyama R."/>
            <person name="Yoshitake Y."/>
            <person name="Yotsui I."/>
            <person name="Zachgo S."/>
            <person name="Schmutz J."/>
        </authorList>
    </citation>
    <scope>NUCLEOTIDE SEQUENCE [LARGE SCALE GENOMIC DNA]</scope>
    <source>
        <strain evidence="2">Tak-1</strain>
    </source>
</reference>